<feature type="chain" id="PRO_5028423495" description="PepSY domain-containing protein" evidence="1">
    <location>
        <begin position="25"/>
        <end position="176"/>
    </location>
</feature>
<organism evidence="2">
    <name type="scientific">Desulfobacca acetoxidans</name>
    <dbReference type="NCBI Taxonomy" id="60893"/>
    <lineage>
        <taxon>Bacteria</taxon>
        <taxon>Pseudomonadati</taxon>
        <taxon>Thermodesulfobacteriota</taxon>
        <taxon>Desulfobaccia</taxon>
        <taxon>Desulfobaccales</taxon>
        <taxon>Desulfobaccaceae</taxon>
        <taxon>Desulfobacca</taxon>
    </lineage>
</organism>
<protein>
    <recommendedName>
        <fullName evidence="3">PepSY domain-containing protein</fullName>
    </recommendedName>
</protein>
<keyword evidence="1" id="KW-0732">Signal</keyword>
<gene>
    <name evidence="2" type="ORF">ENW96_13325</name>
</gene>
<proteinExistence type="predicted"/>
<evidence type="ECO:0008006" key="3">
    <source>
        <dbReference type="Google" id="ProtNLM"/>
    </source>
</evidence>
<dbReference type="AlphaFoldDB" id="A0A7C3UZM4"/>
<feature type="signal peptide" evidence="1">
    <location>
        <begin position="1"/>
        <end position="24"/>
    </location>
</feature>
<reference evidence="2" key="1">
    <citation type="journal article" date="2020" name="mSystems">
        <title>Genome- and Community-Level Interaction Insights into Carbon Utilization and Element Cycling Functions of Hydrothermarchaeota in Hydrothermal Sediment.</title>
        <authorList>
            <person name="Zhou Z."/>
            <person name="Liu Y."/>
            <person name="Xu W."/>
            <person name="Pan J."/>
            <person name="Luo Z.H."/>
            <person name="Li M."/>
        </authorList>
    </citation>
    <scope>NUCLEOTIDE SEQUENCE [LARGE SCALE GENOMIC DNA]</scope>
    <source>
        <strain evidence="2">SpSt-897</strain>
    </source>
</reference>
<accession>A0A7C3UZM4</accession>
<evidence type="ECO:0000256" key="1">
    <source>
        <dbReference type="SAM" id="SignalP"/>
    </source>
</evidence>
<evidence type="ECO:0000313" key="2">
    <source>
        <dbReference type="EMBL" id="HGF35337.1"/>
    </source>
</evidence>
<name>A0A7C3UZM4_9BACT</name>
<sequence length="176" mass="18482">MKTAVRVGVGVLAIALLCSGSALAKKDKKGGGPQVPPVITAEQAKATVTAAIPKLTVGKPFSKQGKKGDIKFEVPLSLEGKIVAKVRLNPATGEILTKGQNPFIQKLSITPEQGTKAVEGIVHDLQVGPPWLGKQGDWKVPLLYKGAIIAEMSVHGQNGSILPDWRASKDATMFGN</sequence>
<comment type="caution">
    <text evidence="2">The sequence shown here is derived from an EMBL/GenBank/DDBJ whole genome shotgun (WGS) entry which is preliminary data.</text>
</comment>
<dbReference type="EMBL" id="DTMF01000318">
    <property type="protein sequence ID" value="HGF35337.1"/>
    <property type="molecule type" value="Genomic_DNA"/>
</dbReference>